<accession>A0A7J8KAK3</accession>
<name>A0A7J8KAK3_ROUAE</name>
<reference evidence="2 3" key="1">
    <citation type="journal article" date="2020" name="Nature">
        <title>Six reference-quality genomes reveal evolution of bat adaptations.</title>
        <authorList>
            <person name="Jebb D."/>
            <person name="Huang Z."/>
            <person name="Pippel M."/>
            <person name="Hughes G.M."/>
            <person name="Lavrichenko K."/>
            <person name="Devanna P."/>
            <person name="Winkler S."/>
            <person name="Jermiin L.S."/>
            <person name="Skirmuntt E.C."/>
            <person name="Katzourakis A."/>
            <person name="Burkitt-Gray L."/>
            <person name="Ray D.A."/>
            <person name="Sullivan K.A.M."/>
            <person name="Roscito J.G."/>
            <person name="Kirilenko B.M."/>
            <person name="Davalos L.M."/>
            <person name="Corthals A.P."/>
            <person name="Power M.L."/>
            <person name="Jones G."/>
            <person name="Ransome R.D."/>
            <person name="Dechmann D.K.N."/>
            <person name="Locatelli A.G."/>
            <person name="Puechmaille S.J."/>
            <person name="Fedrigo O."/>
            <person name="Jarvis E.D."/>
            <person name="Hiller M."/>
            <person name="Vernes S.C."/>
            <person name="Myers E.W."/>
            <person name="Teeling E.C."/>
        </authorList>
    </citation>
    <scope>NUCLEOTIDE SEQUENCE [LARGE SCALE GENOMIC DNA]</scope>
    <source>
        <strain evidence="2">MRouAeg1</strain>
        <tissue evidence="2">Muscle</tissue>
    </source>
</reference>
<gene>
    <name evidence="2" type="ORF">HJG63_007755</name>
</gene>
<dbReference type="Proteomes" id="UP000593571">
    <property type="component" value="Unassembled WGS sequence"/>
</dbReference>
<feature type="region of interest" description="Disordered" evidence="1">
    <location>
        <begin position="32"/>
        <end position="76"/>
    </location>
</feature>
<sequence>MYNRHGMQSTYDVIIFAGRVHPRKHLRHPITDVSATAHGRLRHSPRTSPPLPTDVSATPHGRLRHSPRTSPPLPTVSQPLHHLVVPSLLPPRPQATPGLLAFCRRRLARVFWVYINAIIRYSSG</sequence>
<keyword evidence="3" id="KW-1185">Reference proteome</keyword>
<protein>
    <submittedName>
        <fullName evidence="2">Uncharacterized protein</fullName>
    </submittedName>
</protein>
<evidence type="ECO:0000256" key="1">
    <source>
        <dbReference type="SAM" id="MobiDB-lite"/>
    </source>
</evidence>
<evidence type="ECO:0000313" key="3">
    <source>
        <dbReference type="Proteomes" id="UP000593571"/>
    </source>
</evidence>
<comment type="caution">
    <text evidence="2">The sequence shown here is derived from an EMBL/GenBank/DDBJ whole genome shotgun (WGS) entry which is preliminary data.</text>
</comment>
<evidence type="ECO:0000313" key="2">
    <source>
        <dbReference type="EMBL" id="KAF6505862.1"/>
    </source>
</evidence>
<organism evidence="2 3">
    <name type="scientific">Rousettus aegyptiacus</name>
    <name type="common">Egyptian fruit bat</name>
    <name type="synonym">Pteropus aegyptiacus</name>
    <dbReference type="NCBI Taxonomy" id="9407"/>
    <lineage>
        <taxon>Eukaryota</taxon>
        <taxon>Metazoa</taxon>
        <taxon>Chordata</taxon>
        <taxon>Craniata</taxon>
        <taxon>Vertebrata</taxon>
        <taxon>Euteleostomi</taxon>
        <taxon>Mammalia</taxon>
        <taxon>Eutheria</taxon>
        <taxon>Laurasiatheria</taxon>
        <taxon>Chiroptera</taxon>
        <taxon>Yinpterochiroptera</taxon>
        <taxon>Pteropodoidea</taxon>
        <taxon>Pteropodidae</taxon>
        <taxon>Rousettinae</taxon>
        <taxon>Rousettus</taxon>
    </lineage>
</organism>
<dbReference type="EMBL" id="JACASE010000001">
    <property type="protein sequence ID" value="KAF6505862.1"/>
    <property type="molecule type" value="Genomic_DNA"/>
</dbReference>
<dbReference type="AlphaFoldDB" id="A0A7J8KAK3"/>
<proteinExistence type="predicted"/>